<dbReference type="EMBL" id="CAJNDS010002354">
    <property type="protein sequence ID" value="CAE7446124.1"/>
    <property type="molecule type" value="Genomic_DNA"/>
</dbReference>
<organism evidence="1 2">
    <name type="scientific">Symbiodinium natans</name>
    <dbReference type="NCBI Taxonomy" id="878477"/>
    <lineage>
        <taxon>Eukaryota</taxon>
        <taxon>Sar</taxon>
        <taxon>Alveolata</taxon>
        <taxon>Dinophyceae</taxon>
        <taxon>Suessiales</taxon>
        <taxon>Symbiodiniaceae</taxon>
        <taxon>Symbiodinium</taxon>
    </lineage>
</organism>
<dbReference type="AlphaFoldDB" id="A0A812RKG3"/>
<name>A0A812RKG3_9DINO</name>
<comment type="caution">
    <text evidence="1">The sequence shown here is derived from an EMBL/GenBank/DDBJ whole genome shotgun (WGS) entry which is preliminary data.</text>
</comment>
<reference evidence="1" key="1">
    <citation type="submission" date="2021-02" db="EMBL/GenBank/DDBJ databases">
        <authorList>
            <person name="Dougan E. K."/>
            <person name="Rhodes N."/>
            <person name="Thang M."/>
            <person name="Chan C."/>
        </authorList>
    </citation>
    <scope>NUCLEOTIDE SEQUENCE</scope>
</reference>
<accession>A0A812RKG3</accession>
<sequence>MEQELRSLLASEEGVSVREASASRCRPRSCALGTSLVLLLLGFVGVWAHQRSVLNNLRSGAVQESASMLVEAPNPPKLKPLDCNTGFPIQVRNDRKESWDLETLDVRSGKYQKLASIPRSNPKLHQLNACAINPKDDFVYCCVMELTAGRTLAEYWVVRLGIVGLESQQAGIEFVAQLPKKITTFEAGAFDLDGNFCTGTQRLVFLKDLHTEAGKSFESRHEASDRTSTPAWRNGGCASGDWAFMLHGDLKLLWLAHERKFKTLDISGGPDVQPKCQTWTARGAPVQRKYGAAWTFTDAKGNHRVYMATNDKSRGQIVAIDPSSLDTKAWTVGLEKMPDAEAIERWNDGVSCMNAPPPWPTKEAKAPEPAPKAAKAGYEWVLMGESTVCRADQGDHDTLPDTPSITLAHDCHYGPCKTLGAQIPMTVKECQKRCEDSPGCNAVEIRKSEDRCEILEQTTKWFQSVAAKPTVSGPPDFQCWFYKPSCDSLKAYQDNGAKSETFSHAWSICFPS</sequence>
<evidence type="ECO:0000313" key="1">
    <source>
        <dbReference type="EMBL" id="CAE7446124.1"/>
    </source>
</evidence>
<proteinExistence type="predicted"/>
<evidence type="ECO:0000313" key="2">
    <source>
        <dbReference type="Proteomes" id="UP000604046"/>
    </source>
</evidence>
<gene>
    <name evidence="1" type="ORF">SNAT2548_LOCUS24308</name>
</gene>
<dbReference type="OrthoDB" id="10609763at2759"/>
<protein>
    <submittedName>
        <fullName evidence="1">Uncharacterized protein</fullName>
    </submittedName>
</protein>
<keyword evidence="2" id="KW-1185">Reference proteome</keyword>
<dbReference type="Proteomes" id="UP000604046">
    <property type="component" value="Unassembled WGS sequence"/>
</dbReference>